<dbReference type="AlphaFoldDB" id="A0A2P2PD58"/>
<name>A0A2P2PD58_RHIMU</name>
<proteinExistence type="predicted"/>
<organism evidence="1">
    <name type="scientific">Rhizophora mucronata</name>
    <name type="common">Asiatic mangrove</name>
    <dbReference type="NCBI Taxonomy" id="61149"/>
    <lineage>
        <taxon>Eukaryota</taxon>
        <taxon>Viridiplantae</taxon>
        <taxon>Streptophyta</taxon>
        <taxon>Embryophyta</taxon>
        <taxon>Tracheophyta</taxon>
        <taxon>Spermatophyta</taxon>
        <taxon>Magnoliopsida</taxon>
        <taxon>eudicotyledons</taxon>
        <taxon>Gunneridae</taxon>
        <taxon>Pentapetalae</taxon>
        <taxon>rosids</taxon>
        <taxon>fabids</taxon>
        <taxon>Malpighiales</taxon>
        <taxon>Rhizophoraceae</taxon>
        <taxon>Rhizophora</taxon>
    </lineage>
</organism>
<accession>A0A2P2PD58</accession>
<evidence type="ECO:0000313" key="1">
    <source>
        <dbReference type="EMBL" id="MBX52663.1"/>
    </source>
</evidence>
<sequence>MVLMLPLLGWKGGTVIGSLPTSQHSLFLFCLLSHSQT</sequence>
<protein>
    <submittedName>
        <fullName evidence="1">Uncharacterized protein</fullName>
    </submittedName>
</protein>
<dbReference type="EMBL" id="GGEC01072179">
    <property type="protein sequence ID" value="MBX52663.1"/>
    <property type="molecule type" value="Transcribed_RNA"/>
</dbReference>
<reference evidence="1" key="1">
    <citation type="submission" date="2018-02" db="EMBL/GenBank/DDBJ databases">
        <title>Rhizophora mucronata_Transcriptome.</title>
        <authorList>
            <person name="Meera S.P."/>
            <person name="Sreeshan A."/>
            <person name="Augustine A."/>
        </authorList>
    </citation>
    <scope>NUCLEOTIDE SEQUENCE</scope>
    <source>
        <tissue evidence="1">Leaf</tissue>
    </source>
</reference>